<dbReference type="Gene3D" id="3.10.20.80">
    <property type="entry name" value="Translation initiation factor 3 (IF-3), N-terminal domain"/>
    <property type="match status" value="1"/>
</dbReference>
<dbReference type="PANTHER" id="PTHR10938:SF0">
    <property type="entry name" value="TRANSLATION INITIATION FACTOR IF-3, MITOCHONDRIAL"/>
    <property type="match status" value="1"/>
</dbReference>
<dbReference type="GO" id="GO:0016020">
    <property type="term" value="C:membrane"/>
    <property type="evidence" value="ECO:0007669"/>
    <property type="project" value="TreeGrafter"/>
</dbReference>
<dbReference type="InterPro" id="IPR019815">
    <property type="entry name" value="Translation_initiation_fac_3_C"/>
</dbReference>
<dbReference type="EMBL" id="CP158568">
    <property type="protein sequence ID" value="XBY46937.1"/>
    <property type="molecule type" value="Genomic_DNA"/>
</dbReference>
<comment type="subcellular location">
    <subcellularLocation>
        <location evidence="4 6">Cytoplasm</location>
    </subcellularLocation>
</comment>
<dbReference type="NCBIfam" id="TIGR00168">
    <property type="entry name" value="infC"/>
    <property type="match status" value="1"/>
</dbReference>
<dbReference type="Pfam" id="PF00707">
    <property type="entry name" value="IF3_C"/>
    <property type="match status" value="1"/>
</dbReference>
<dbReference type="GO" id="GO:0043022">
    <property type="term" value="F:ribosome binding"/>
    <property type="evidence" value="ECO:0007669"/>
    <property type="project" value="TreeGrafter"/>
</dbReference>
<dbReference type="Gene3D" id="3.30.110.10">
    <property type="entry name" value="Translation initiation factor 3 (IF-3), C-terminal domain"/>
    <property type="match status" value="1"/>
</dbReference>
<dbReference type="GO" id="GO:0003743">
    <property type="term" value="F:translation initiation factor activity"/>
    <property type="evidence" value="ECO:0007669"/>
    <property type="project" value="UniProtKB-UniRule"/>
</dbReference>
<feature type="domain" description="Translation initiation factor 3 N-terminal" evidence="8">
    <location>
        <begin position="17"/>
        <end position="87"/>
    </location>
</feature>
<dbReference type="SUPFAM" id="SSF54364">
    <property type="entry name" value="Translation initiation factor IF3, N-terminal domain"/>
    <property type="match status" value="1"/>
</dbReference>
<dbReference type="Pfam" id="PF05198">
    <property type="entry name" value="IF3_N"/>
    <property type="match status" value="1"/>
</dbReference>
<gene>
    <name evidence="4 9" type="primary">infC</name>
    <name evidence="9" type="ORF">ABS361_18180</name>
</gene>
<keyword evidence="4" id="KW-0963">Cytoplasm</keyword>
<dbReference type="RefSeq" id="WP_407052026.1">
    <property type="nucleotide sequence ID" value="NZ_CP158568.1"/>
</dbReference>
<name>A0AAU7XGG5_9HYPH</name>
<evidence type="ECO:0000256" key="5">
    <source>
        <dbReference type="NCBIfam" id="TIGR00168"/>
    </source>
</evidence>
<keyword evidence="2 4" id="KW-0396">Initiation factor</keyword>
<dbReference type="HAMAP" id="MF_00080">
    <property type="entry name" value="IF_3"/>
    <property type="match status" value="1"/>
</dbReference>
<dbReference type="InterPro" id="IPR019814">
    <property type="entry name" value="Translation_initiation_fac_3_N"/>
</dbReference>
<evidence type="ECO:0000313" key="9">
    <source>
        <dbReference type="EMBL" id="XBY46937.1"/>
    </source>
</evidence>
<sequence length="179" mass="20650">MRRPFRAPPPPKEGPRVNREIRGVPQVQLIDDEGKNVGVVSFFDALAQAEEAGLDLVEIAPQSVPPVCKLLDYGRFKYQSQKKAAEARKNQKIVEIKEIKLRPNIDDHDYETKMKQARRFFEEGDKVKVTLRFRGREMAHQDLGIDLLERWRADVTDLAKVESEPRLEGRQMVMVMAPR</sequence>
<dbReference type="PROSITE" id="PS00938">
    <property type="entry name" value="IF3"/>
    <property type="match status" value="1"/>
</dbReference>
<protein>
    <recommendedName>
        <fullName evidence="4 5">Translation initiation factor IF-3</fullName>
    </recommendedName>
</protein>
<dbReference type="InterPro" id="IPR036787">
    <property type="entry name" value="T_IF-3_N_sf"/>
</dbReference>
<evidence type="ECO:0000256" key="2">
    <source>
        <dbReference type="ARBA" id="ARBA00022540"/>
    </source>
</evidence>
<comment type="function">
    <text evidence="4 6">IF-3 binds to the 30S ribosomal subunit and shifts the equilibrium between 70S ribosomes and their 50S and 30S subunits in favor of the free subunits, thus enhancing the availability of 30S subunits on which protein synthesis initiation begins.</text>
</comment>
<evidence type="ECO:0000259" key="7">
    <source>
        <dbReference type="Pfam" id="PF00707"/>
    </source>
</evidence>
<keyword evidence="3 4" id="KW-0648">Protein biosynthesis</keyword>
<evidence type="ECO:0000256" key="4">
    <source>
        <dbReference type="HAMAP-Rule" id="MF_00080"/>
    </source>
</evidence>
<accession>A0AAU7XGG5</accession>
<dbReference type="InterPro" id="IPR001288">
    <property type="entry name" value="Translation_initiation_fac_3"/>
</dbReference>
<evidence type="ECO:0000256" key="6">
    <source>
        <dbReference type="RuleBase" id="RU000646"/>
    </source>
</evidence>
<proteinExistence type="inferred from homology"/>
<comment type="subunit">
    <text evidence="4 6">Monomer.</text>
</comment>
<feature type="domain" description="Translation initiation factor 3 C-terminal" evidence="7">
    <location>
        <begin position="94"/>
        <end position="178"/>
    </location>
</feature>
<dbReference type="InterPro" id="IPR036788">
    <property type="entry name" value="T_IF-3_C_sf"/>
</dbReference>
<reference evidence="9" key="1">
    <citation type="submission" date="2024-06" db="EMBL/GenBank/DDBJ databases">
        <title>Methylostella associata gen. nov., sp. nov., a novel Ancalomicrobiaceae-affiliated facultatively methylotrophic bacteria that feed on methanotrophs of the genus Methylococcus.</title>
        <authorList>
            <person name="Saltykova V."/>
            <person name="Danilova O.V."/>
            <person name="Oshkin I.Y."/>
            <person name="Belova S.E."/>
            <person name="Pimenov N.V."/>
            <person name="Dedysh S.N."/>
        </authorList>
    </citation>
    <scope>NUCLEOTIDE SEQUENCE</scope>
    <source>
        <strain evidence="9">S20</strain>
    </source>
</reference>
<evidence type="ECO:0000256" key="3">
    <source>
        <dbReference type="ARBA" id="ARBA00022917"/>
    </source>
</evidence>
<dbReference type="GO" id="GO:0032790">
    <property type="term" value="P:ribosome disassembly"/>
    <property type="evidence" value="ECO:0007669"/>
    <property type="project" value="TreeGrafter"/>
</dbReference>
<comment type="similarity">
    <text evidence="1 4 6">Belongs to the IF-3 family.</text>
</comment>
<dbReference type="KEGG" id="mflg:ABS361_18180"/>
<dbReference type="GO" id="GO:0005829">
    <property type="term" value="C:cytosol"/>
    <property type="evidence" value="ECO:0007669"/>
    <property type="project" value="TreeGrafter"/>
</dbReference>
<dbReference type="SUPFAM" id="SSF55200">
    <property type="entry name" value="Translation initiation factor IF3, C-terminal domain"/>
    <property type="match status" value="1"/>
</dbReference>
<dbReference type="AlphaFoldDB" id="A0AAU7XGG5"/>
<dbReference type="FunFam" id="3.30.110.10:FF:000001">
    <property type="entry name" value="Translation initiation factor IF-3"/>
    <property type="match status" value="1"/>
</dbReference>
<evidence type="ECO:0000259" key="8">
    <source>
        <dbReference type="Pfam" id="PF05198"/>
    </source>
</evidence>
<dbReference type="InterPro" id="IPR019813">
    <property type="entry name" value="Translation_initiation_fac3_CS"/>
</dbReference>
<evidence type="ECO:0000256" key="1">
    <source>
        <dbReference type="ARBA" id="ARBA00005439"/>
    </source>
</evidence>
<organism evidence="9">
    <name type="scientific">Methyloraptor flagellatus</name>
    <dbReference type="NCBI Taxonomy" id="3162530"/>
    <lineage>
        <taxon>Bacteria</taxon>
        <taxon>Pseudomonadati</taxon>
        <taxon>Pseudomonadota</taxon>
        <taxon>Alphaproteobacteria</taxon>
        <taxon>Hyphomicrobiales</taxon>
        <taxon>Ancalomicrobiaceae</taxon>
        <taxon>Methyloraptor</taxon>
    </lineage>
</organism>
<dbReference type="PANTHER" id="PTHR10938">
    <property type="entry name" value="TRANSLATION INITIATION FACTOR IF-3"/>
    <property type="match status" value="1"/>
</dbReference>